<dbReference type="Proteomes" id="UP000654913">
    <property type="component" value="Chromosome 7"/>
</dbReference>
<evidence type="ECO:0000256" key="1">
    <source>
        <dbReference type="SAM" id="MobiDB-lite"/>
    </source>
</evidence>
<protein>
    <submittedName>
        <fullName evidence="2">Uncharacterized protein</fullName>
    </submittedName>
</protein>
<evidence type="ECO:0000313" key="2">
    <source>
        <dbReference type="EMBL" id="BCS28846.1"/>
    </source>
</evidence>
<feature type="compositionally biased region" description="Basic and acidic residues" evidence="1">
    <location>
        <begin position="36"/>
        <end position="53"/>
    </location>
</feature>
<feature type="compositionally biased region" description="Polar residues" evidence="1">
    <location>
        <begin position="24"/>
        <end position="35"/>
    </location>
</feature>
<keyword evidence="3" id="KW-1185">Reference proteome</keyword>
<reference evidence="2" key="2">
    <citation type="submission" date="2021-02" db="EMBL/GenBank/DDBJ databases">
        <title>Aspergillus puulaauensis MK2 genome sequence.</title>
        <authorList>
            <person name="Futagami T."/>
            <person name="Mori K."/>
            <person name="Kadooka C."/>
            <person name="Tanaka T."/>
        </authorList>
    </citation>
    <scope>NUCLEOTIDE SEQUENCE</scope>
    <source>
        <strain evidence="2">MK2</strain>
    </source>
</reference>
<name>A0A7R7XW57_9EURO</name>
<sequence length="260" mass="28484">MVVVHRQGDSIWYPHAHRIRSKSRATGVNHSLTSVSEKRMRRDNRLKSQDSAKKPQYWPGGHSRAWSRASGGENVENRGVEANDDPDVPGLTSNRRRRLFFCVVALVGLCVFASSSTCRGPCRVLSSDALTAVSTVRQLVRKLPPDSLVTTQVFRCSQQPLFVMFAAVVTRQSSSSMEAPSLGFLGLAPFSGSRFSRDNFAAKGLSGGDGPFFSPFRPPEHQIQRNQNSRGSNPPPIPAQHSPCGMQSESGTAWSEFLAL</sequence>
<feature type="region of interest" description="Disordered" evidence="1">
    <location>
        <begin position="23"/>
        <end position="89"/>
    </location>
</feature>
<gene>
    <name evidence="2" type="ORF">APUU_70416S</name>
</gene>
<dbReference type="KEGG" id="apuu:APUU_70416S"/>
<evidence type="ECO:0000313" key="3">
    <source>
        <dbReference type="Proteomes" id="UP000654913"/>
    </source>
</evidence>
<dbReference type="RefSeq" id="XP_041561032.1">
    <property type="nucleotide sequence ID" value="XM_041695286.1"/>
</dbReference>
<proteinExistence type="predicted"/>
<organism evidence="2 3">
    <name type="scientific">Aspergillus puulaauensis</name>
    <dbReference type="NCBI Taxonomy" id="1220207"/>
    <lineage>
        <taxon>Eukaryota</taxon>
        <taxon>Fungi</taxon>
        <taxon>Dikarya</taxon>
        <taxon>Ascomycota</taxon>
        <taxon>Pezizomycotina</taxon>
        <taxon>Eurotiomycetes</taxon>
        <taxon>Eurotiomycetidae</taxon>
        <taxon>Eurotiales</taxon>
        <taxon>Aspergillaceae</taxon>
        <taxon>Aspergillus</taxon>
    </lineage>
</organism>
<accession>A0A7R7XW57</accession>
<reference evidence="2" key="1">
    <citation type="submission" date="2021-01" db="EMBL/GenBank/DDBJ databases">
        <authorList>
            <consortium name="Aspergillus puulaauensis MK2 genome sequencing consortium"/>
            <person name="Kazuki M."/>
            <person name="Futagami T."/>
        </authorList>
    </citation>
    <scope>NUCLEOTIDE SEQUENCE</scope>
    <source>
        <strain evidence="2">MK2</strain>
    </source>
</reference>
<dbReference type="EMBL" id="AP024449">
    <property type="protein sequence ID" value="BCS28846.1"/>
    <property type="molecule type" value="Genomic_DNA"/>
</dbReference>
<dbReference type="AlphaFoldDB" id="A0A7R7XW57"/>
<dbReference type="GeneID" id="64978843"/>
<feature type="region of interest" description="Disordered" evidence="1">
    <location>
        <begin position="211"/>
        <end position="250"/>
    </location>
</feature>